<evidence type="ECO:0000256" key="1">
    <source>
        <dbReference type="SAM" id="MobiDB-lite"/>
    </source>
</evidence>
<protein>
    <submittedName>
        <fullName evidence="2">Uncharacterized protein</fullName>
    </submittedName>
</protein>
<feature type="region of interest" description="Disordered" evidence="1">
    <location>
        <begin position="25"/>
        <end position="47"/>
    </location>
</feature>
<evidence type="ECO:0000313" key="2">
    <source>
        <dbReference type="EMBL" id="NYS79296.1"/>
    </source>
</evidence>
<dbReference type="EMBL" id="JACCDE010000026">
    <property type="protein sequence ID" value="NYS79296.1"/>
    <property type="molecule type" value="Genomic_DNA"/>
</dbReference>
<reference evidence="2 3" key="1">
    <citation type="journal article" date="2003" name="Extremophiles">
        <title>Halomonas glaciei sp. nov. isolated from fast ice of Adelie Land, Antarctica.</title>
        <authorList>
            <person name="Reddy G.S."/>
            <person name="Raghavan P.U."/>
            <person name="Sarita N.B."/>
            <person name="Prakash J.S."/>
            <person name="Nagesh N."/>
            <person name="Delille D."/>
            <person name="Shivaji S."/>
        </authorList>
    </citation>
    <scope>NUCLEOTIDE SEQUENCE [LARGE SCALE GENOMIC DNA]</scope>
    <source>
        <strain evidence="2 3">DD39</strain>
    </source>
</reference>
<dbReference type="RefSeq" id="WP_179916694.1">
    <property type="nucleotide sequence ID" value="NZ_JACCDE010000026.1"/>
</dbReference>
<proteinExistence type="predicted"/>
<comment type="caution">
    <text evidence="2">The sequence shown here is derived from an EMBL/GenBank/DDBJ whole genome shotgun (WGS) entry which is preliminary data.</text>
</comment>
<dbReference type="Proteomes" id="UP000526892">
    <property type="component" value="Unassembled WGS sequence"/>
</dbReference>
<feature type="compositionally biased region" description="Polar residues" evidence="1">
    <location>
        <begin position="36"/>
        <end position="47"/>
    </location>
</feature>
<sequence length="47" mass="5091">MNRNIPTDKVIVSRERILRAVASSSAIETGERGSDRGTSQILSAPFC</sequence>
<gene>
    <name evidence="2" type="ORF">HZS80_16500</name>
</gene>
<accession>A0A7Z0LVE1</accession>
<dbReference type="AlphaFoldDB" id="A0A7Z0LVE1"/>
<organism evidence="2 3">
    <name type="scientific">Vreelandella glaciei</name>
    <dbReference type="NCBI Taxonomy" id="186761"/>
    <lineage>
        <taxon>Bacteria</taxon>
        <taxon>Pseudomonadati</taxon>
        <taxon>Pseudomonadota</taxon>
        <taxon>Gammaproteobacteria</taxon>
        <taxon>Oceanospirillales</taxon>
        <taxon>Halomonadaceae</taxon>
        <taxon>Vreelandella</taxon>
    </lineage>
</organism>
<evidence type="ECO:0000313" key="3">
    <source>
        <dbReference type="Proteomes" id="UP000526892"/>
    </source>
</evidence>
<name>A0A7Z0LVE1_9GAMM</name>
<keyword evidence="3" id="KW-1185">Reference proteome</keyword>